<keyword evidence="3" id="KW-1185">Reference proteome</keyword>
<feature type="compositionally biased region" description="Polar residues" evidence="1">
    <location>
        <begin position="43"/>
        <end position="74"/>
    </location>
</feature>
<feature type="compositionally biased region" description="Basic and acidic residues" evidence="1">
    <location>
        <begin position="399"/>
        <end position="421"/>
    </location>
</feature>
<comment type="caution">
    <text evidence="2">The sequence shown here is derived from an EMBL/GenBank/DDBJ whole genome shotgun (WGS) entry which is preliminary data.</text>
</comment>
<feature type="compositionally biased region" description="Basic residues" evidence="1">
    <location>
        <begin position="263"/>
        <end position="294"/>
    </location>
</feature>
<dbReference type="Proteomes" id="UP001153069">
    <property type="component" value="Unassembled WGS sequence"/>
</dbReference>
<feature type="compositionally biased region" description="Low complexity" evidence="1">
    <location>
        <begin position="246"/>
        <end position="258"/>
    </location>
</feature>
<feature type="compositionally biased region" description="Low complexity" evidence="1">
    <location>
        <begin position="211"/>
        <end position="223"/>
    </location>
</feature>
<feature type="compositionally biased region" description="Polar residues" evidence="1">
    <location>
        <begin position="331"/>
        <end position="345"/>
    </location>
</feature>
<accession>A0A9N8EPV3</accession>
<feature type="compositionally biased region" description="Low complexity" evidence="1">
    <location>
        <begin position="126"/>
        <end position="138"/>
    </location>
</feature>
<feature type="compositionally biased region" description="Polar residues" evidence="1">
    <location>
        <begin position="139"/>
        <end position="160"/>
    </location>
</feature>
<feature type="region of interest" description="Disordered" evidence="1">
    <location>
        <begin position="448"/>
        <end position="519"/>
    </location>
</feature>
<evidence type="ECO:0000313" key="3">
    <source>
        <dbReference type="Proteomes" id="UP001153069"/>
    </source>
</evidence>
<feature type="region of interest" description="Disordered" evidence="1">
    <location>
        <begin position="43"/>
        <end position="345"/>
    </location>
</feature>
<feature type="compositionally biased region" description="Low complexity" evidence="1">
    <location>
        <begin position="316"/>
        <end position="329"/>
    </location>
</feature>
<feature type="compositionally biased region" description="Basic residues" evidence="1">
    <location>
        <begin position="80"/>
        <end position="113"/>
    </location>
</feature>
<evidence type="ECO:0000256" key="1">
    <source>
        <dbReference type="SAM" id="MobiDB-lite"/>
    </source>
</evidence>
<proteinExistence type="predicted"/>
<feature type="compositionally biased region" description="Low complexity" evidence="1">
    <location>
        <begin position="295"/>
        <end position="305"/>
    </location>
</feature>
<feature type="compositionally biased region" description="Basic and acidic residues" evidence="1">
    <location>
        <begin position="728"/>
        <end position="754"/>
    </location>
</feature>
<dbReference type="AlphaFoldDB" id="A0A9N8EPV3"/>
<feature type="compositionally biased region" description="Low complexity" evidence="1">
    <location>
        <begin position="166"/>
        <end position="180"/>
    </location>
</feature>
<dbReference type="EMBL" id="CAICTM010001309">
    <property type="protein sequence ID" value="CAB9522515.1"/>
    <property type="molecule type" value="Genomic_DNA"/>
</dbReference>
<evidence type="ECO:0000313" key="2">
    <source>
        <dbReference type="EMBL" id="CAB9522515.1"/>
    </source>
</evidence>
<feature type="compositionally biased region" description="Basic and acidic residues" evidence="1">
    <location>
        <begin position="576"/>
        <end position="588"/>
    </location>
</feature>
<name>A0A9N8EPV3_9STRA</name>
<protein>
    <submittedName>
        <fullName evidence="2">Uncharacterized protein</fullName>
    </submittedName>
</protein>
<feature type="region of interest" description="Disordered" evidence="1">
    <location>
        <begin position="576"/>
        <end position="609"/>
    </location>
</feature>
<sequence>MLATPLQPMAPSLEQAQLRCAAQLGEPASASASMTSVGYTMHNRSLEASSTRTAATVEASNERPSLSPTTTENKASTRSGRSKTKSSSRSGQRKHRGDPKSRSRHGGIKKQHSSSRSLSPKPGTQSSSNNNHSSLSSLFDWNNSSLSISQNPKSCSQSASTERRGLGSSCSSQSQSLRSVSSEHHRQPALSKVRHSSSRCLSPKPKRQPSSKKSLSSLLDSNPRIPDKPSCSRSVATEPPLPLLGSGSSHSHYSQRSVSSEHRQHKHSALSKSKHSSCRSLGPKKPKPKKKSSKKQSLSSMLSESTATEPPLFLGSGSSQSHSPRSVSSAKLRQTSVSPLEASQRSFTARRLTDQLKAAYCSRSSGSSSHHHVSPIPTILCSDRAYSLALPELPSLHSSEGKPTKNKSLGDDPKSARDKLRQCRQCHGNSQVLHYDTKMTTDRRELLTKTSSAPMLGKAAPNARDTTASSGSAKRCGNDIGLSVQSDHDRKPSSHKKKYPSWVPQSLMNDMSDSDDSDCSFCLPSNDPPVEIPEPLIDVEDIDFSDSETGLDMAGEDCCHKDDNNLIIAQSFGWEEPTKASSQDHESGQHYSHRGSLSSPEQKIATSKEDLPWGVKADYFKETNDREEHSLGHSLTMSAAPRKMEEKEHCHGGHVEIPEPPIDFEFYNVETGLDMAGEDCCHEDDNNSIAQSFGWEEPTKASSVTKQDHGSGQHYSHRRSLSAPEQTIDTRNENLPRDHETDYHKETYDREAGSLRRSLTMPAPKEENEHHHGGHRSHHHHHHKNHHRHHKKEKKHSNRHRKHKPCHHGNHSSHDKKERPSCHGRKDGLEAFIAAVGDPNEMDFWDKMVTHWASLG</sequence>
<gene>
    <name evidence="2" type="ORF">SEMRO_1311_G261720.1</name>
</gene>
<organism evidence="2 3">
    <name type="scientific">Seminavis robusta</name>
    <dbReference type="NCBI Taxonomy" id="568900"/>
    <lineage>
        <taxon>Eukaryota</taxon>
        <taxon>Sar</taxon>
        <taxon>Stramenopiles</taxon>
        <taxon>Ochrophyta</taxon>
        <taxon>Bacillariophyta</taxon>
        <taxon>Bacillariophyceae</taxon>
        <taxon>Bacillariophycidae</taxon>
        <taxon>Naviculales</taxon>
        <taxon>Naviculaceae</taxon>
        <taxon>Seminavis</taxon>
    </lineage>
</organism>
<feature type="compositionally biased region" description="Basic residues" evidence="1">
    <location>
        <begin position="772"/>
        <end position="811"/>
    </location>
</feature>
<feature type="region of interest" description="Disordered" evidence="1">
    <location>
        <begin position="697"/>
        <end position="824"/>
    </location>
</feature>
<feature type="region of interest" description="Disordered" evidence="1">
    <location>
        <begin position="394"/>
        <end position="422"/>
    </location>
</feature>
<reference evidence="2" key="1">
    <citation type="submission" date="2020-06" db="EMBL/GenBank/DDBJ databases">
        <authorList>
            <consortium name="Plant Systems Biology data submission"/>
        </authorList>
    </citation>
    <scope>NUCLEOTIDE SEQUENCE</scope>
    <source>
        <strain evidence="2">D6</strain>
    </source>
</reference>
<feature type="compositionally biased region" description="Polar residues" evidence="1">
    <location>
        <begin position="114"/>
        <end position="125"/>
    </location>
</feature>
<feature type="compositionally biased region" description="Basic and acidic residues" evidence="1">
    <location>
        <begin position="812"/>
        <end position="824"/>
    </location>
</feature>
<feature type="compositionally biased region" description="Polar residues" evidence="1">
    <location>
        <begin position="595"/>
        <end position="605"/>
    </location>
</feature>